<comment type="caution">
    <text evidence="4">The sequence shown here is derived from an EMBL/GenBank/DDBJ whole genome shotgun (WGS) entry which is preliminary data.</text>
</comment>
<dbReference type="AlphaFoldDB" id="A0A8T9BF56"/>
<accession>A0A8T9BF56</accession>
<feature type="coiled-coil region" evidence="3">
    <location>
        <begin position="600"/>
        <end position="627"/>
    </location>
</feature>
<dbReference type="InterPro" id="IPR019734">
    <property type="entry name" value="TPR_rpt"/>
</dbReference>
<dbReference type="SUPFAM" id="SSF48452">
    <property type="entry name" value="TPR-like"/>
    <property type="match status" value="2"/>
</dbReference>
<dbReference type="InterPro" id="IPR027417">
    <property type="entry name" value="P-loop_NTPase"/>
</dbReference>
<dbReference type="InterPro" id="IPR011990">
    <property type="entry name" value="TPR-like_helical_dom_sf"/>
</dbReference>
<dbReference type="Pfam" id="PF13424">
    <property type="entry name" value="TPR_12"/>
    <property type="match status" value="1"/>
</dbReference>
<dbReference type="Gene3D" id="1.25.40.10">
    <property type="entry name" value="Tetratricopeptide repeat domain"/>
    <property type="match status" value="1"/>
</dbReference>
<name>A0A8T9BF56_9HELO</name>
<dbReference type="PANTHER" id="PTHR45641">
    <property type="entry name" value="TETRATRICOPEPTIDE REPEAT PROTEIN (AFU_ORTHOLOGUE AFUA_6G03870)"/>
    <property type="match status" value="1"/>
</dbReference>
<sequence>MSTGLVSTPSVHPSRVENGYFKLSKRHFAAKMRTPGNQNIEDSSYMEWVGRERASFWGVFWIDASSIESIRRGFIDIVKEAAAMPDITFENAKAWIENRAEKWLLIFDNADDPKIDYFKYLPSGEGSCILMTTRNDGCKIYGSESTGYEKFEKLEFPDAVELLLKTAEAKQNPHNSEAAERLVGDEVLAQHTLSIVHAGAFIRQGLCRLDEYATMFESQQARLLSQHPDQANSVYGDVYATFEVSAKAIMSESKQEYKDALELLKVLAHLHREGVSEDMFTRACNEAQDPKQGWQREPENSIRIVSSWHTDRLWRFLHPLPATKELDVFSMRKAKNVLLSFSLINVHPDTYEISMHPLVHTWARDRLEVEMQDDAWCTAAATLALSKAHLGYQEYFNNIQPHVEFNISLRPKDYFLAQKWNTLEICRVFYRFAWMLCRQRNDTGALSLLDLISSLQCPAIPPNSLNWRHILFIYACCHEHLGNSNEQLRLIKEVVSFDCNAWKPDNPSRLTAQEALGAAQIKQGNYQEAIEILEGVVKIRQDIIYPESQGLLRSKHKLAMVYTYNKQPEKAIWLLKEVVQIQERILAPTHPYRLASQHELAFAYIENEQLEQAIQLLKEVVQIKERILAPTHPERLGSQHELARAYYYSGQYQQALPIIQEVVRIQEETLKADHPYRMMAEEALDAMSQQSRDQRRQTRR</sequence>
<keyword evidence="3" id="KW-0175">Coiled coil</keyword>
<dbReference type="EMBL" id="QGMF01000179">
    <property type="protein sequence ID" value="TVY18335.1"/>
    <property type="molecule type" value="Genomic_DNA"/>
</dbReference>
<keyword evidence="5" id="KW-1185">Reference proteome</keyword>
<keyword evidence="1" id="KW-0677">Repeat</keyword>
<dbReference type="Proteomes" id="UP000469559">
    <property type="component" value="Unassembled WGS sequence"/>
</dbReference>
<dbReference type="Gene3D" id="3.40.50.300">
    <property type="entry name" value="P-loop containing nucleotide triphosphate hydrolases"/>
    <property type="match status" value="1"/>
</dbReference>
<dbReference type="SMART" id="SM00028">
    <property type="entry name" value="TPR"/>
    <property type="match status" value="4"/>
</dbReference>
<evidence type="ECO:0000256" key="2">
    <source>
        <dbReference type="ARBA" id="ARBA00022803"/>
    </source>
</evidence>
<evidence type="ECO:0000313" key="5">
    <source>
        <dbReference type="Proteomes" id="UP000469559"/>
    </source>
</evidence>
<reference evidence="4 5" key="1">
    <citation type="submission" date="2018-05" db="EMBL/GenBank/DDBJ databases">
        <title>Whole genome sequencing for identification of molecular markers to develop diagnostic detection tools for the regulated plant pathogen Lachnellula willkommii.</title>
        <authorList>
            <person name="Giroux E."/>
            <person name="Bilodeau G."/>
        </authorList>
    </citation>
    <scope>NUCLEOTIDE SEQUENCE [LARGE SCALE GENOMIC DNA]</scope>
    <source>
        <strain evidence="4 5">CBS 203.66</strain>
    </source>
</reference>
<dbReference type="PANTHER" id="PTHR45641:SF19">
    <property type="entry name" value="NEPHROCYSTIN-3"/>
    <property type="match status" value="1"/>
</dbReference>
<gene>
    <name evidence="4" type="primary">NPHP3_2</name>
    <name evidence="4" type="ORF">LARI1_G004145</name>
</gene>
<protein>
    <submittedName>
        <fullName evidence="4">Nephrocystin-3</fullName>
    </submittedName>
</protein>
<evidence type="ECO:0000256" key="3">
    <source>
        <dbReference type="SAM" id="Coils"/>
    </source>
</evidence>
<proteinExistence type="predicted"/>
<keyword evidence="2" id="KW-0802">TPR repeat</keyword>
<evidence type="ECO:0000256" key="1">
    <source>
        <dbReference type="ARBA" id="ARBA00022737"/>
    </source>
</evidence>
<evidence type="ECO:0000313" key="4">
    <source>
        <dbReference type="EMBL" id="TVY18335.1"/>
    </source>
</evidence>
<dbReference type="Pfam" id="PF13374">
    <property type="entry name" value="TPR_10"/>
    <property type="match status" value="1"/>
</dbReference>
<dbReference type="Pfam" id="PF13181">
    <property type="entry name" value="TPR_8"/>
    <property type="match status" value="1"/>
</dbReference>
<organism evidence="4 5">
    <name type="scientific">Lachnellula arida</name>
    <dbReference type="NCBI Taxonomy" id="1316785"/>
    <lineage>
        <taxon>Eukaryota</taxon>
        <taxon>Fungi</taxon>
        <taxon>Dikarya</taxon>
        <taxon>Ascomycota</taxon>
        <taxon>Pezizomycotina</taxon>
        <taxon>Leotiomycetes</taxon>
        <taxon>Helotiales</taxon>
        <taxon>Lachnaceae</taxon>
        <taxon>Lachnellula</taxon>
    </lineage>
</organism>
<dbReference type="OrthoDB" id="1577640at2759"/>
<dbReference type="SUPFAM" id="SSF52540">
    <property type="entry name" value="P-loop containing nucleoside triphosphate hydrolases"/>
    <property type="match status" value="1"/>
</dbReference>